<dbReference type="Pfam" id="PF09170">
    <property type="entry name" value="STN1_2"/>
    <property type="match status" value="1"/>
</dbReference>
<evidence type="ECO:0000256" key="8">
    <source>
        <dbReference type="ARBA" id="ARBA00023242"/>
    </source>
</evidence>
<dbReference type="FunCoup" id="A0A6P7Y0K7">
    <property type="interactions" value="953"/>
</dbReference>
<comment type="similarity">
    <text evidence="3">Belongs to the CTC1 family.</text>
</comment>
<evidence type="ECO:0000256" key="4">
    <source>
        <dbReference type="ARBA" id="ARBA00017411"/>
    </source>
</evidence>
<proteinExistence type="inferred from homology"/>
<sequence>MVCSKEDPAAISSDKQSFWMQSEPAKPKKETPSLLWGLDPSFLAFAKMYIKDILEMKESRQVQSMFMYKGRPVKQVDILGTVVYKRERENFYNYGVDDSTAVINCVCWKDKEEMEKPPLGATSHQSTVGGLNLVEKLKKLKELEFQSVRMEIGDVIRVRGHIRVFREQREVVASIYYKVDDPVCDIQISRMLELPYIYRNIYDQPFQVPEQLKPESQEMNNLTFSSLVRQLSEKVKSFLMEGRVENFYQRELETMEPFISMASQPLCLDQENSSCGSTSKQVHHIFRDVLGLLQEKGVIFQKLPNSDKVYHVTDYKKELHEVTIGIIQADCKRQRYAEKGCHFLHILSGVRQVYSPHVTEAVMQRVLDALERNSDIISTMDKFYVAF</sequence>
<dbReference type="KEGG" id="muo:115469978"/>
<dbReference type="InterPro" id="IPR042082">
    <property type="entry name" value="CST_Stn1_wHTH1_sf"/>
</dbReference>
<evidence type="ECO:0000256" key="7">
    <source>
        <dbReference type="ARBA" id="ARBA00023125"/>
    </source>
</evidence>
<dbReference type="CDD" id="cd04483">
    <property type="entry name" value="hOBFC1_like"/>
    <property type="match status" value="1"/>
</dbReference>
<keyword evidence="15" id="KW-1185">Reference proteome</keyword>
<evidence type="ECO:0000256" key="1">
    <source>
        <dbReference type="ARBA" id="ARBA00004123"/>
    </source>
</evidence>
<dbReference type="GO" id="GO:0010833">
    <property type="term" value="P:telomere maintenance via telomere lengthening"/>
    <property type="evidence" value="ECO:0007669"/>
    <property type="project" value="UniProtKB-UniRule"/>
</dbReference>
<evidence type="ECO:0000256" key="2">
    <source>
        <dbReference type="ARBA" id="ARBA00004574"/>
    </source>
</evidence>
<dbReference type="InterPro" id="IPR012340">
    <property type="entry name" value="NA-bd_OB-fold"/>
</dbReference>
<feature type="domain" description="Stn1 C-terminal" evidence="14">
    <location>
        <begin position="226"/>
        <end position="387"/>
    </location>
</feature>
<organism evidence="15 16">
    <name type="scientific">Microcaecilia unicolor</name>
    <dbReference type="NCBI Taxonomy" id="1415580"/>
    <lineage>
        <taxon>Eukaryota</taxon>
        <taxon>Metazoa</taxon>
        <taxon>Chordata</taxon>
        <taxon>Craniata</taxon>
        <taxon>Vertebrata</taxon>
        <taxon>Euteleostomi</taxon>
        <taxon>Amphibia</taxon>
        <taxon>Gymnophiona</taxon>
        <taxon>Siphonopidae</taxon>
        <taxon>Microcaecilia</taxon>
    </lineage>
</organism>
<dbReference type="FunFam" id="2.40.50.140:FF:000181">
    <property type="entry name" value="CST complex subunit STN1"/>
    <property type="match status" value="1"/>
</dbReference>
<keyword evidence="6 13" id="KW-0779">Telomere</keyword>
<dbReference type="FunFam" id="1.10.10.10:FF:000275">
    <property type="entry name" value="CST complex subunit STN1"/>
    <property type="match status" value="1"/>
</dbReference>
<dbReference type="PANTHER" id="PTHR13989">
    <property type="entry name" value="REPLICATION PROTEIN A-RELATED"/>
    <property type="match status" value="1"/>
</dbReference>
<dbReference type="GO" id="GO:0016233">
    <property type="term" value="P:telomere capping"/>
    <property type="evidence" value="ECO:0007669"/>
    <property type="project" value="InterPro"/>
</dbReference>
<evidence type="ECO:0000313" key="16">
    <source>
        <dbReference type="RefSeq" id="XP_030058651.1"/>
    </source>
</evidence>
<evidence type="ECO:0000259" key="14">
    <source>
        <dbReference type="Pfam" id="PF09170"/>
    </source>
</evidence>
<name>A0A6P7Y0K7_9AMPH</name>
<evidence type="ECO:0000313" key="15">
    <source>
        <dbReference type="Proteomes" id="UP000515156"/>
    </source>
</evidence>
<dbReference type="Proteomes" id="UP000515156">
    <property type="component" value="Chromosome 5"/>
</dbReference>
<evidence type="ECO:0000256" key="9">
    <source>
        <dbReference type="ARBA" id="ARBA00030039"/>
    </source>
</evidence>
<dbReference type="InParanoid" id="A0A6P7Y0K7"/>
<comment type="function">
    <text evidence="11">Component of the CST complex proposed to act as a specialized replication factor promoting DNA replication under conditions of replication stress or natural replication barriers such as the telomere duplex. The CST complex binds single-stranded DNA with high affinity in a sequence-independent manner, while isolated subunits bind DNA with low affinity by themselves. Initially the CST complex has been proposed to protect telomeres from DNA degradation. However, the CST complex has been shown to be involved in several aspects of telomere replication.</text>
</comment>
<dbReference type="Gene3D" id="1.10.10.10">
    <property type="entry name" value="Winged helix-like DNA-binding domain superfamily/Winged helix DNA-binding domain"/>
    <property type="match status" value="1"/>
</dbReference>
<dbReference type="GO" id="GO:1990879">
    <property type="term" value="C:CST complex"/>
    <property type="evidence" value="ECO:0007669"/>
    <property type="project" value="InterPro"/>
</dbReference>
<dbReference type="InterPro" id="IPR014647">
    <property type="entry name" value="Stn1"/>
</dbReference>
<dbReference type="SUPFAM" id="SSF50249">
    <property type="entry name" value="Nucleic acid-binding proteins"/>
    <property type="match status" value="1"/>
</dbReference>
<dbReference type="RefSeq" id="XP_030058651.1">
    <property type="nucleotide sequence ID" value="XM_030202791.1"/>
</dbReference>
<dbReference type="InterPro" id="IPR015253">
    <property type="entry name" value="CST_STN1_C"/>
</dbReference>
<dbReference type="PANTHER" id="PTHR13989:SF33">
    <property type="entry name" value="CST COMPLEX SUBUNIT STN1"/>
    <property type="match status" value="1"/>
</dbReference>
<evidence type="ECO:0000256" key="11">
    <source>
        <dbReference type="ARBA" id="ARBA00053596"/>
    </source>
</evidence>
<dbReference type="SUPFAM" id="SSF46785">
    <property type="entry name" value="Winged helix' DNA-binding domain"/>
    <property type="match status" value="1"/>
</dbReference>
<keyword evidence="8 13" id="KW-0539">Nucleus</keyword>
<dbReference type="GeneID" id="115469978"/>
<dbReference type="CTD" id="79991"/>
<evidence type="ECO:0000256" key="5">
    <source>
        <dbReference type="ARBA" id="ARBA00022454"/>
    </source>
</evidence>
<dbReference type="InterPro" id="IPR036388">
    <property type="entry name" value="WH-like_DNA-bd_sf"/>
</dbReference>
<dbReference type="GO" id="GO:0043047">
    <property type="term" value="F:single-stranded telomeric DNA binding"/>
    <property type="evidence" value="ECO:0007669"/>
    <property type="project" value="UniProtKB-UniRule"/>
</dbReference>
<evidence type="ECO:0000256" key="10">
    <source>
        <dbReference type="ARBA" id="ARBA00030852"/>
    </source>
</evidence>
<gene>
    <name evidence="16" type="primary">STN1</name>
</gene>
<comment type="subunit">
    <text evidence="12 13">Component of the CST complex.</text>
</comment>
<dbReference type="OrthoDB" id="77828at2759"/>
<dbReference type="Gene3D" id="1.10.10.980">
    <property type="entry name" value="CST, Suppressor of Cdc13 homolog, complex subunit STN1, N-terminal domain"/>
    <property type="match status" value="1"/>
</dbReference>
<dbReference type="AlphaFoldDB" id="A0A6P7Y0K7"/>
<accession>A0A6P7Y0K7</accession>
<comment type="subcellular location">
    <subcellularLocation>
        <location evidence="2">Chromosome</location>
        <location evidence="2">Telomere</location>
    </subcellularLocation>
    <subcellularLocation>
        <location evidence="1 13">Nucleus</location>
    </subcellularLocation>
</comment>
<keyword evidence="7 13" id="KW-0238">DNA-binding</keyword>
<dbReference type="InterPro" id="IPR040260">
    <property type="entry name" value="RFA2-like"/>
</dbReference>
<dbReference type="Gene3D" id="2.40.50.140">
    <property type="entry name" value="Nucleic acid-binding proteins"/>
    <property type="match status" value="1"/>
</dbReference>
<keyword evidence="5 13" id="KW-0158">Chromosome</keyword>
<dbReference type="InterPro" id="IPR036390">
    <property type="entry name" value="WH_DNA-bd_sf"/>
</dbReference>
<evidence type="ECO:0000256" key="12">
    <source>
        <dbReference type="ARBA" id="ARBA00062855"/>
    </source>
</evidence>
<evidence type="ECO:0000256" key="3">
    <source>
        <dbReference type="ARBA" id="ARBA00006332"/>
    </source>
</evidence>
<dbReference type="PIRSF" id="PIRSF036950">
    <property type="entry name" value="UCP036950"/>
    <property type="match status" value="1"/>
</dbReference>
<reference evidence="16" key="1">
    <citation type="submission" date="2025-08" db="UniProtKB">
        <authorList>
            <consortium name="RefSeq"/>
        </authorList>
    </citation>
    <scope>IDENTIFICATION</scope>
</reference>
<evidence type="ECO:0000256" key="6">
    <source>
        <dbReference type="ARBA" id="ARBA00022895"/>
    </source>
</evidence>
<evidence type="ECO:0000256" key="13">
    <source>
        <dbReference type="PIRNR" id="PIRNR036950"/>
    </source>
</evidence>
<comment type="function">
    <text evidence="13">Component of the CST complex. The CST complex binds single-stranded DNA with high affinity in a sequence-independent manner, while isolated subunits bind DNA with low affinity by themselves.</text>
</comment>
<protein>
    <recommendedName>
        <fullName evidence="4 13">CST complex subunit STN1</fullName>
    </recommendedName>
    <alternativeName>
        <fullName evidence="10 13">Oligonucleotide/oligosaccharide-binding fold-containing protein 1</fullName>
    </alternativeName>
    <alternativeName>
        <fullName evidence="9 13">Suppressor of cdc thirteen homolog</fullName>
    </alternativeName>
</protein>